<feature type="chain" id="PRO_5032420503" evidence="1">
    <location>
        <begin position="25"/>
        <end position="111"/>
    </location>
</feature>
<evidence type="ECO:0000313" key="3">
    <source>
        <dbReference type="Proteomes" id="UP000463224"/>
    </source>
</evidence>
<gene>
    <name evidence="2" type="ORF">GN330_05975</name>
</gene>
<keyword evidence="1" id="KW-0732">Signal</keyword>
<evidence type="ECO:0000256" key="1">
    <source>
        <dbReference type="SAM" id="SignalP"/>
    </source>
</evidence>
<dbReference type="Proteomes" id="UP000463224">
    <property type="component" value="Unassembled WGS sequence"/>
</dbReference>
<name>A0A844QDT1_9HYPH</name>
<dbReference type="RefSeq" id="WP_156711696.1">
    <property type="nucleotide sequence ID" value="NZ_WPHG01000001.1"/>
</dbReference>
<feature type="signal peptide" evidence="1">
    <location>
        <begin position="1"/>
        <end position="24"/>
    </location>
</feature>
<organism evidence="2 3">
    <name type="scientific">Nitratireductor arenosus</name>
    <dbReference type="NCBI Taxonomy" id="2682096"/>
    <lineage>
        <taxon>Bacteria</taxon>
        <taxon>Pseudomonadati</taxon>
        <taxon>Pseudomonadota</taxon>
        <taxon>Alphaproteobacteria</taxon>
        <taxon>Hyphomicrobiales</taxon>
        <taxon>Phyllobacteriaceae</taxon>
        <taxon>Nitratireductor</taxon>
    </lineage>
</organism>
<comment type="caution">
    <text evidence="2">The sequence shown here is derived from an EMBL/GenBank/DDBJ whole genome shotgun (WGS) entry which is preliminary data.</text>
</comment>
<keyword evidence="3" id="KW-1185">Reference proteome</keyword>
<evidence type="ECO:0000313" key="2">
    <source>
        <dbReference type="EMBL" id="MVA96794.1"/>
    </source>
</evidence>
<protein>
    <submittedName>
        <fullName evidence="2">Uncharacterized protein</fullName>
    </submittedName>
</protein>
<sequence length="111" mass="11172">MQSFLRTLAVLLLAAFAAGNVANAAMKTEMSLGMSAVGVNGKVGVCQGCVGMDAAGMDVAGMNCDQACVQSLTALPAPQVMSMDGLAADIGRSIARVIVGRSGPPEPHPPR</sequence>
<dbReference type="AlphaFoldDB" id="A0A844QDT1"/>
<proteinExistence type="predicted"/>
<reference evidence="2 3" key="1">
    <citation type="submission" date="2019-12" db="EMBL/GenBank/DDBJ databases">
        <title>Nitratireductor arenosus sp. nov., Isolated from sea sand, Jeju island, South Korea.</title>
        <authorList>
            <person name="Kim W."/>
        </authorList>
    </citation>
    <scope>NUCLEOTIDE SEQUENCE [LARGE SCALE GENOMIC DNA]</scope>
    <source>
        <strain evidence="2 3">CAU 1489</strain>
    </source>
</reference>
<accession>A0A844QDT1</accession>
<dbReference type="EMBL" id="WPHG01000001">
    <property type="protein sequence ID" value="MVA96794.1"/>
    <property type="molecule type" value="Genomic_DNA"/>
</dbReference>